<dbReference type="PROSITE" id="PS00371">
    <property type="entry name" value="PTS_EIIA_TYPE_1_HIS"/>
    <property type="match status" value="1"/>
</dbReference>
<dbReference type="InterPro" id="IPR050499">
    <property type="entry name" value="PEP-utilizing_PTS_enzyme"/>
</dbReference>
<evidence type="ECO:0000256" key="7">
    <source>
        <dbReference type="ARBA" id="ARBA00022490"/>
    </source>
</evidence>
<dbReference type="SUPFAM" id="SSF51621">
    <property type="entry name" value="Phosphoenolpyruvate/pyruvate domain"/>
    <property type="match status" value="1"/>
</dbReference>
<name>A0A7X2C6F3_9PSED</name>
<dbReference type="SUPFAM" id="SSF52009">
    <property type="entry name" value="Phosphohistidine domain"/>
    <property type="match status" value="1"/>
</dbReference>
<dbReference type="InterPro" id="IPR000032">
    <property type="entry name" value="HPr-like"/>
</dbReference>
<dbReference type="CDD" id="cd00367">
    <property type="entry name" value="PTS-HPr_like"/>
    <property type="match status" value="1"/>
</dbReference>
<dbReference type="Gene3D" id="2.70.70.10">
    <property type="entry name" value="Glucose Permease (Domain IIA)"/>
    <property type="match status" value="1"/>
</dbReference>
<evidence type="ECO:0000256" key="12">
    <source>
        <dbReference type="ARBA" id="ARBA00022777"/>
    </source>
</evidence>
<dbReference type="Pfam" id="PF05524">
    <property type="entry name" value="PEP-utilisers_N"/>
    <property type="match status" value="1"/>
</dbReference>
<dbReference type="PROSITE" id="PS51350">
    <property type="entry name" value="PTS_HPR_DOM"/>
    <property type="match status" value="1"/>
</dbReference>
<dbReference type="Pfam" id="PF02896">
    <property type="entry name" value="PEP-utilizers_C"/>
    <property type="match status" value="1"/>
</dbReference>
<dbReference type="InterPro" id="IPR006318">
    <property type="entry name" value="PTS_EI-like"/>
</dbReference>
<dbReference type="InterPro" id="IPR023151">
    <property type="entry name" value="PEP_util_CS"/>
</dbReference>
<dbReference type="RefSeq" id="WP_153330646.1">
    <property type="nucleotide sequence ID" value="NZ_WIWI01000093.1"/>
</dbReference>
<evidence type="ECO:0000259" key="14">
    <source>
        <dbReference type="PROSITE" id="PS51093"/>
    </source>
</evidence>
<dbReference type="Pfam" id="PF00381">
    <property type="entry name" value="PTS-HPr"/>
    <property type="match status" value="1"/>
</dbReference>
<organism evidence="17 19">
    <name type="scientific">Pseudomonas helleri</name>
    <dbReference type="NCBI Taxonomy" id="1608996"/>
    <lineage>
        <taxon>Bacteria</taxon>
        <taxon>Pseudomonadati</taxon>
        <taxon>Pseudomonadota</taxon>
        <taxon>Gammaproteobacteria</taxon>
        <taxon>Pseudomonadales</taxon>
        <taxon>Pseudomonadaceae</taxon>
        <taxon>Pseudomonas</taxon>
    </lineage>
</organism>
<dbReference type="PRINTS" id="PR01736">
    <property type="entry name" value="PHPHTRNFRASE"/>
</dbReference>
<dbReference type="NCBIfam" id="TIGR01417">
    <property type="entry name" value="PTS_I_fam"/>
    <property type="match status" value="1"/>
</dbReference>
<dbReference type="Proteomes" id="UP000489190">
    <property type="component" value="Unassembled WGS sequence"/>
</dbReference>
<dbReference type="Gene3D" id="3.20.20.60">
    <property type="entry name" value="Phosphoenolpyruvate-binding domains"/>
    <property type="match status" value="1"/>
</dbReference>
<keyword evidence="9 17" id="KW-0808">Transferase</keyword>
<dbReference type="EMBL" id="WIWI01000093">
    <property type="protein sequence ID" value="MQT92242.1"/>
    <property type="molecule type" value="Genomic_DNA"/>
</dbReference>
<dbReference type="InterPro" id="IPR015813">
    <property type="entry name" value="Pyrv/PenolPyrv_kinase-like_dom"/>
</dbReference>
<dbReference type="InterPro" id="IPR008731">
    <property type="entry name" value="PTS_EIN"/>
</dbReference>
<feature type="domain" description="HPr" evidence="15">
    <location>
        <begin position="171"/>
        <end position="258"/>
    </location>
</feature>
<dbReference type="PROSITE" id="PS51093">
    <property type="entry name" value="PTS_EIIA_TYPE_1"/>
    <property type="match status" value="1"/>
</dbReference>
<comment type="catalytic activity">
    <reaction evidence="1">
        <text>L-histidyl-[protein] + phosphoenolpyruvate = N(pros)-phospho-L-histidyl-[protein] + pyruvate</text>
        <dbReference type="Rhea" id="RHEA:23880"/>
        <dbReference type="Rhea" id="RHEA-COMP:9745"/>
        <dbReference type="Rhea" id="RHEA-COMP:9746"/>
        <dbReference type="ChEBI" id="CHEBI:15361"/>
        <dbReference type="ChEBI" id="CHEBI:29979"/>
        <dbReference type="ChEBI" id="CHEBI:58702"/>
        <dbReference type="ChEBI" id="CHEBI:64837"/>
        <dbReference type="EC" id="2.7.3.9"/>
    </reaction>
</comment>
<gene>
    <name evidence="17" type="primary">ptsP</name>
    <name evidence="17" type="ORF">GHO39_24375</name>
    <name evidence="16" type="ORF">GHO40_11645</name>
</gene>
<dbReference type="GO" id="GO:0005737">
    <property type="term" value="C:cytoplasm"/>
    <property type="evidence" value="ECO:0007669"/>
    <property type="project" value="UniProtKB-SubCell"/>
</dbReference>
<reference evidence="18 19" key="1">
    <citation type="submission" date="2019-10" db="EMBL/GenBank/DDBJ databases">
        <title>Evaluation of single-gene subtyping targets for Pseudomonas.</title>
        <authorList>
            <person name="Reichler S.J."/>
            <person name="Orsi R.H."/>
            <person name="Wiedmann M."/>
            <person name="Martin N.H."/>
            <person name="Murphy S.I."/>
        </authorList>
    </citation>
    <scope>NUCLEOTIDE SEQUENCE [LARGE SCALE GENOMIC DNA]</scope>
    <source>
        <strain evidence="17 19">FSL R10-3254</strain>
        <strain evidence="16 18">FSL R10-3257</strain>
    </source>
</reference>
<sequence length="852" mass="89779">MVTTQQLELLAPLSGVLMPLEQVPDPVFSSRLMGDGLCIDPTSQVLCAPLAGVISNLQHTGHAVSITDASGVQVLLHIGLDTVNLGGQGFTCLVEEGQQVVAGQALIEFDADYVAQHARSLLTLMLVVSGESITDVSGGEMLVEAGQPVLRVGEAAVQVSTQQAPSQGDTLFSLAIALPNPNGLHARPAAVFAQAAKGFAATIELHKHEQRINAKSLVAIMTLQTSHGDVVQVSATGEDAEQAIRVLSDLLVAGCGEAVTPAAQVATETTYAPAPEPVQVDGALLRGVCASSGAVFGQVVQIAAQTLDYPEVGAGEAFERAQLQRALLEADTALDTLGREFSQGPQGQIFSAHRELLQDPSLLEQAYPLLASGKSAAFSWAAAVEANEKVFRNLGNAFLAERAQDLADVGQRVLKLILRVEDAVQALPDNAILIADQLSPSQTAGLDTTKVVGFATVGGGATSHVAILARALGLPAMCGLPAHVLSLASGTPVLLDAEQGELHVRPSEAAVAALTAKREQQRVRQARDLAHAALRADTRDGRHIEVSANIASLAEAEQGMSLGGEGVGLLRSEFLYLERSSAPSHDEQIATYSAIARAVGPDYNLVVRTLDVGGDKPLAYVPMEPEANPFLGMRGVRLCLERPELLREQFSAILASADLTRLHIMLPMVTQVSELRLARQLLEEQAQRLGITRLPKLGIMIEVPAAALMADVFAPEVDFFSIGTNDLTQYTLAMDRDHPRLASQADSFHPAVLRLIATTVKAAHAHGKWVGVCGALASESLAVPLLVGLGVDELSVSVPLIPTIKARVRELTLKDCQVLAQQVLVLESAEQVRAALQPSHAANVAHSLVLEN</sequence>
<feature type="domain" description="PTS EIIA type-1" evidence="14">
    <location>
        <begin position="25"/>
        <end position="129"/>
    </location>
</feature>
<keyword evidence="13" id="KW-0460">Magnesium</keyword>
<dbReference type="Proteomes" id="UP000441404">
    <property type="component" value="Unassembled WGS sequence"/>
</dbReference>
<keyword evidence="8" id="KW-0762">Sugar transport</keyword>
<dbReference type="GO" id="GO:0009401">
    <property type="term" value="P:phosphoenolpyruvate-dependent sugar phosphotransferase system"/>
    <property type="evidence" value="ECO:0007669"/>
    <property type="project" value="UniProtKB-KW"/>
</dbReference>
<dbReference type="SUPFAM" id="SSF55594">
    <property type="entry name" value="HPr-like"/>
    <property type="match status" value="1"/>
</dbReference>
<dbReference type="Pfam" id="PF00358">
    <property type="entry name" value="PTS_EIIA_1"/>
    <property type="match status" value="1"/>
</dbReference>
<comment type="similarity">
    <text evidence="4">Belongs to the PEP-utilizing enzyme family.</text>
</comment>
<dbReference type="InterPro" id="IPR000121">
    <property type="entry name" value="PEP_util_C"/>
</dbReference>
<dbReference type="InterPro" id="IPR040442">
    <property type="entry name" value="Pyrv_kinase-like_dom_sf"/>
</dbReference>
<keyword evidence="17" id="KW-0670">Pyruvate</keyword>
<evidence type="ECO:0000256" key="6">
    <source>
        <dbReference type="ARBA" id="ARBA00022448"/>
    </source>
</evidence>
<evidence type="ECO:0000256" key="11">
    <source>
        <dbReference type="ARBA" id="ARBA00022723"/>
    </source>
</evidence>
<comment type="subcellular location">
    <subcellularLocation>
        <location evidence="3">Cytoplasm</location>
    </subcellularLocation>
</comment>
<dbReference type="PROSITE" id="PS00369">
    <property type="entry name" value="PTS_HPR_HIS"/>
    <property type="match status" value="1"/>
</dbReference>
<dbReference type="GO" id="GO:0016301">
    <property type="term" value="F:kinase activity"/>
    <property type="evidence" value="ECO:0007669"/>
    <property type="project" value="UniProtKB-KW"/>
</dbReference>
<dbReference type="GO" id="GO:0046872">
    <property type="term" value="F:metal ion binding"/>
    <property type="evidence" value="ECO:0007669"/>
    <property type="project" value="UniProtKB-KW"/>
</dbReference>
<dbReference type="InterPro" id="IPR036618">
    <property type="entry name" value="PtsI_HPr-bd_sf"/>
</dbReference>
<dbReference type="Gene3D" id="3.30.1340.10">
    <property type="entry name" value="HPr-like"/>
    <property type="match status" value="1"/>
</dbReference>
<dbReference type="InterPro" id="IPR011055">
    <property type="entry name" value="Dup_hybrid_motif"/>
</dbReference>
<protein>
    <recommendedName>
        <fullName evidence="5">phosphoenolpyruvate--protein phosphotransferase</fullName>
        <ecNumber evidence="5">2.7.3.9</ecNumber>
    </recommendedName>
</protein>
<keyword evidence="11" id="KW-0479">Metal-binding</keyword>
<proteinExistence type="inferred from homology"/>
<dbReference type="PANTHER" id="PTHR46244:SF6">
    <property type="entry name" value="PHOSPHOENOLPYRUVATE-PROTEIN PHOSPHOTRANSFERASE"/>
    <property type="match status" value="1"/>
</dbReference>
<evidence type="ECO:0000313" key="17">
    <source>
        <dbReference type="EMBL" id="MQT92242.1"/>
    </source>
</evidence>
<dbReference type="SUPFAM" id="SSF47831">
    <property type="entry name" value="Enzyme I of the PEP:sugar phosphotransferase system HPr-binding (sub)domain"/>
    <property type="match status" value="1"/>
</dbReference>
<evidence type="ECO:0000313" key="18">
    <source>
        <dbReference type="Proteomes" id="UP000441404"/>
    </source>
</evidence>
<dbReference type="InterPro" id="IPR008279">
    <property type="entry name" value="PEP-util_enz_mobile_dom"/>
</dbReference>
<keyword evidence="6" id="KW-0813">Transport</keyword>
<dbReference type="GO" id="GO:0008965">
    <property type="term" value="F:phosphoenolpyruvate-protein phosphotransferase activity"/>
    <property type="evidence" value="ECO:0007669"/>
    <property type="project" value="UniProtKB-EC"/>
</dbReference>
<evidence type="ECO:0000256" key="1">
    <source>
        <dbReference type="ARBA" id="ARBA00000683"/>
    </source>
</evidence>
<comment type="caution">
    <text evidence="17">The sequence shown here is derived from an EMBL/GenBank/DDBJ whole genome shotgun (WGS) entry which is preliminary data.</text>
</comment>
<dbReference type="PROSITE" id="PS00742">
    <property type="entry name" value="PEP_ENZYMES_2"/>
    <property type="match status" value="1"/>
</dbReference>
<keyword evidence="12" id="KW-0418">Kinase</keyword>
<dbReference type="EMBL" id="WIWJ01000017">
    <property type="protein sequence ID" value="MQT47377.1"/>
    <property type="molecule type" value="Genomic_DNA"/>
</dbReference>
<dbReference type="FunFam" id="2.70.70.10:FF:000001">
    <property type="entry name" value="PTS system glucose-specific IIA component"/>
    <property type="match status" value="1"/>
</dbReference>
<dbReference type="EC" id="2.7.3.9" evidence="5"/>
<comment type="cofactor">
    <cofactor evidence="2">
        <name>Mg(2+)</name>
        <dbReference type="ChEBI" id="CHEBI:18420"/>
    </cofactor>
</comment>
<dbReference type="Pfam" id="PF00391">
    <property type="entry name" value="PEP-utilizers"/>
    <property type="match status" value="1"/>
</dbReference>
<dbReference type="InterPro" id="IPR001127">
    <property type="entry name" value="PTS_EIIA_1_perm"/>
</dbReference>
<dbReference type="SUPFAM" id="SSF51261">
    <property type="entry name" value="Duplicated hybrid motif"/>
    <property type="match status" value="1"/>
</dbReference>
<dbReference type="InterPro" id="IPR001020">
    <property type="entry name" value="PTS_HPr_His_P_site"/>
</dbReference>
<dbReference type="InterPro" id="IPR035895">
    <property type="entry name" value="HPr-like_sf"/>
</dbReference>
<evidence type="ECO:0000256" key="8">
    <source>
        <dbReference type="ARBA" id="ARBA00022597"/>
    </source>
</evidence>
<evidence type="ECO:0000256" key="3">
    <source>
        <dbReference type="ARBA" id="ARBA00004496"/>
    </source>
</evidence>
<dbReference type="PANTHER" id="PTHR46244">
    <property type="entry name" value="PHOSPHOENOLPYRUVATE-PROTEIN PHOSPHOTRANSFERASE"/>
    <property type="match status" value="1"/>
</dbReference>
<dbReference type="PRINTS" id="PR00107">
    <property type="entry name" value="PHOSPHOCPHPR"/>
</dbReference>
<dbReference type="AlphaFoldDB" id="A0A7X2C6F3"/>
<dbReference type="NCBIfam" id="TIGR01003">
    <property type="entry name" value="PTS_HPr_family"/>
    <property type="match status" value="1"/>
</dbReference>
<keyword evidence="7" id="KW-0963">Cytoplasm</keyword>
<keyword evidence="10" id="KW-0598">Phosphotransferase system</keyword>
<evidence type="ECO:0000256" key="5">
    <source>
        <dbReference type="ARBA" id="ARBA00012232"/>
    </source>
</evidence>
<evidence type="ECO:0000256" key="4">
    <source>
        <dbReference type="ARBA" id="ARBA00007837"/>
    </source>
</evidence>
<evidence type="ECO:0000313" key="19">
    <source>
        <dbReference type="Proteomes" id="UP000489190"/>
    </source>
</evidence>
<dbReference type="Gene3D" id="3.50.30.10">
    <property type="entry name" value="Phosphohistidine domain"/>
    <property type="match status" value="1"/>
</dbReference>
<dbReference type="NCBIfam" id="TIGR00830">
    <property type="entry name" value="PTBA"/>
    <property type="match status" value="1"/>
</dbReference>
<evidence type="ECO:0000256" key="2">
    <source>
        <dbReference type="ARBA" id="ARBA00001946"/>
    </source>
</evidence>
<evidence type="ECO:0000313" key="16">
    <source>
        <dbReference type="EMBL" id="MQT47377.1"/>
    </source>
</evidence>
<dbReference type="Gene3D" id="1.10.274.10">
    <property type="entry name" value="PtsI, HPr-binding domain"/>
    <property type="match status" value="1"/>
</dbReference>
<evidence type="ECO:0000259" key="15">
    <source>
        <dbReference type="PROSITE" id="PS51350"/>
    </source>
</evidence>
<evidence type="ECO:0000256" key="10">
    <source>
        <dbReference type="ARBA" id="ARBA00022683"/>
    </source>
</evidence>
<evidence type="ECO:0000256" key="9">
    <source>
        <dbReference type="ARBA" id="ARBA00022679"/>
    </source>
</evidence>
<accession>A0A7X2C6F3</accession>
<dbReference type="InterPro" id="IPR036637">
    <property type="entry name" value="Phosphohistidine_dom_sf"/>
</dbReference>
<evidence type="ECO:0000256" key="13">
    <source>
        <dbReference type="ARBA" id="ARBA00022842"/>
    </source>
</evidence>